<dbReference type="Proteomes" id="UP000008983">
    <property type="component" value="Unassembled WGS sequence"/>
</dbReference>
<dbReference type="AlphaFoldDB" id="G0QK94"/>
<dbReference type="Gene3D" id="2.130.10.10">
    <property type="entry name" value="YVTN repeat-like/Quinoprotein amine dehydrogenase"/>
    <property type="match status" value="2"/>
</dbReference>
<dbReference type="EMBL" id="GL983140">
    <property type="protein sequence ID" value="EGR34370.1"/>
    <property type="molecule type" value="Genomic_DNA"/>
</dbReference>
<dbReference type="InParanoid" id="G0QK94"/>
<evidence type="ECO:0000313" key="4">
    <source>
        <dbReference type="Proteomes" id="UP000008983"/>
    </source>
</evidence>
<dbReference type="SMART" id="SM00320">
    <property type="entry name" value="WD40"/>
    <property type="match status" value="4"/>
</dbReference>
<feature type="repeat" description="WD" evidence="1">
    <location>
        <begin position="403"/>
        <end position="444"/>
    </location>
</feature>
<keyword evidence="4" id="KW-1185">Reference proteome</keyword>
<dbReference type="OMA" id="LRITTIC"/>
<dbReference type="STRING" id="857967.G0QK94"/>
<evidence type="ECO:0000256" key="2">
    <source>
        <dbReference type="SAM" id="Coils"/>
    </source>
</evidence>
<dbReference type="GO" id="GO:0003755">
    <property type="term" value="F:peptidyl-prolyl cis-trans isomerase activity"/>
    <property type="evidence" value="ECO:0007669"/>
    <property type="project" value="UniProtKB-EC"/>
</dbReference>
<dbReference type="InterPro" id="IPR015943">
    <property type="entry name" value="WD40/YVTN_repeat-like_dom_sf"/>
</dbReference>
<keyword evidence="2" id="KW-0175">Coiled coil</keyword>
<dbReference type="InterPro" id="IPR001680">
    <property type="entry name" value="WD40_rpt"/>
</dbReference>
<dbReference type="RefSeq" id="XP_004039674.1">
    <property type="nucleotide sequence ID" value="XM_004039626.1"/>
</dbReference>
<dbReference type="EC" id="5.2.1.8" evidence="3"/>
<accession>G0QK94</accession>
<evidence type="ECO:0000313" key="3">
    <source>
        <dbReference type="EMBL" id="EGR34370.1"/>
    </source>
</evidence>
<dbReference type="InterPro" id="IPR052993">
    <property type="entry name" value="CFA-57"/>
</dbReference>
<keyword evidence="3" id="KW-0413">Isomerase</keyword>
<dbReference type="eggNOG" id="ENOG502QTIS">
    <property type="taxonomic scope" value="Eukaryota"/>
</dbReference>
<keyword evidence="3" id="KW-0808">Transferase</keyword>
<dbReference type="Pfam" id="PF00400">
    <property type="entry name" value="WD40"/>
    <property type="match status" value="2"/>
</dbReference>
<gene>
    <name evidence="3" type="ORF">IMG5_014670</name>
</gene>
<dbReference type="GO" id="GO:0009035">
    <property type="term" value="F:type I site-specific deoxyribonuclease activity"/>
    <property type="evidence" value="ECO:0007669"/>
    <property type="project" value="UniProtKB-EC"/>
</dbReference>
<reference evidence="3 4" key="1">
    <citation type="submission" date="2011-07" db="EMBL/GenBank/DDBJ databases">
        <authorList>
            <person name="Coyne R."/>
            <person name="Brami D."/>
            <person name="Johnson J."/>
            <person name="Hostetler J."/>
            <person name="Hannick L."/>
            <person name="Clark T."/>
            <person name="Cassidy-Hanley D."/>
            <person name="Inman J."/>
        </authorList>
    </citation>
    <scope>NUCLEOTIDE SEQUENCE [LARGE SCALE GENOMIC DNA]</scope>
    <source>
        <strain evidence="3 4">G5</strain>
    </source>
</reference>
<dbReference type="EC" id="2.4.1.37" evidence="3"/>
<protein>
    <submittedName>
        <fullName evidence="3">WD repeat protein</fullName>
        <ecNumber evidence="3">2.4.1.37</ecNumber>
        <ecNumber evidence="3">3.1.21.3</ecNumber>
        <ecNumber evidence="3">5.2.1.8</ecNumber>
    </submittedName>
</protein>
<dbReference type="EC" id="3.1.21.3" evidence="3"/>
<dbReference type="OrthoDB" id="47276at2759"/>
<proteinExistence type="predicted"/>
<dbReference type="PANTHER" id="PTHR32215">
    <property type="entry name" value="CILIA- AND FLAGELLA-ASSOCIATED PROTEIN 57"/>
    <property type="match status" value="1"/>
</dbReference>
<feature type="coiled-coil region" evidence="2">
    <location>
        <begin position="1186"/>
        <end position="1255"/>
    </location>
</feature>
<sequence length="1268" mass="150971">MSTSGNNNNQNIQQQQYEEKPKDLKLDFKIKNVFGYRSDFKNNIFQHPDQNKIIYPAANTLVINSNDNKPQFITTYPGTRGITFIAQSPSKRYLAWSEECDSGIIVIYDLLKQEKPEKKQEKKSEQIYDLSKTKEQKQEKTEKKIEKSEKIKTLTTKDCKSRYYIGLDFNKQNEKYLIALSGEPDYQLIYFDWSKQRIISCVQLKIDPSIRYSHCFMHPKDEDFFVVIGTGCIKPYKLGTDLVFKQKDPPLVKKDNKDWVHSPNYQSYCLFPDKFMIIGTDMGELLLFTPACEFKTILPTSPKNEQFSIECIQPFSRGFLVAGQDCTILIFLKYDNDIKNPYVRADKKIQFKDLRYKITSLLLSNNEEKIIVGIENNQIIQAPFTAEISSVSEENSKAEPLFVQFHQQKITGLDVCIRKTLCVTCSCDKSVKIWNYNDNSLENNKFFDDEALCVAFHPSGLHIVVGFVDKIKVFNIFENDLIVFQEFGVKNCREIQFSNGGHLFSAVNQNSIYVYLFYQGYCPPNFMFKNAGKVKCIVWEEDDQGFFSGNQDGVLHYWRVDDIGPQKSEIYQFQNMNISSIATYQNKDQIQVERVVFVGGIINSNNEKDFCIYKLSTNISQIGLTHSRKLFFFISEENNKPSSLRITKYPFTNEIMEMQPHLNNVSRLRISYDDNYVFTCGFDGAFIIYENKGKDYKMKHDNDNLQPADEFLIPIEFYNEQKREIEKLNKQFNEEKLKQKIQENERKKIRNDKIEELKKQTKNNEKRDMNKLEQLQLEKNEMIQTYEEKKKMMKLQHENNKRTIENEYKRKIQFEMGRNEELIREKEKEEKKFKQEMQSLETNYLKIMDEKKKYYDQQLLQEKLIYSELHNKKKLLKQDFENKRDKLEFEAEDEIDKLKENNEIKMQILFQNLEKAEIKKMEKRSDYDTEAQKLEEQKSKLKQTMEEISQRQEKNKQLIKEKESHAKEIEEREKTIKDKQRRIYELKKKTQELEKFKFVLDYKIKELKRDIGPKEEEIAKMKEQIANMNSETLHFKRTISNLKLIVNDLRLRQKGMKKEIDNQQKIINNSEQYIKSFEQDMSECHQQISDPKKIKQQILCLYNQYVQSDDSKRKKIDNNDQQKEIIKERAHLETSVNNLKIKHDKNQKVHKSVKYFCFVLNNIFFFIYLKDTEIIMKHNTFLIIEINQLKREKVQILEDKKKTQQINKKKKDGGIFNNDQLQQLEKDIQNVENEKKKLFEEIQNYNQLIQSARSIFYFLNINYNNKNR</sequence>
<evidence type="ECO:0000256" key="1">
    <source>
        <dbReference type="PROSITE-ProRule" id="PRU00221"/>
    </source>
</evidence>
<dbReference type="SUPFAM" id="SSF50978">
    <property type="entry name" value="WD40 repeat-like"/>
    <property type="match status" value="2"/>
</dbReference>
<dbReference type="InterPro" id="IPR036322">
    <property type="entry name" value="WD40_repeat_dom_sf"/>
</dbReference>
<dbReference type="GeneID" id="14910560"/>
<dbReference type="GO" id="GO:0004381">
    <property type="term" value="F:fucosylgalactoside 3-alpha-galactosyltransferase activity"/>
    <property type="evidence" value="ECO:0007669"/>
    <property type="project" value="UniProtKB-EC"/>
</dbReference>
<organism evidence="3 4">
    <name type="scientific">Ichthyophthirius multifiliis</name>
    <name type="common">White spot disease agent</name>
    <name type="synonym">Ich</name>
    <dbReference type="NCBI Taxonomy" id="5932"/>
    <lineage>
        <taxon>Eukaryota</taxon>
        <taxon>Sar</taxon>
        <taxon>Alveolata</taxon>
        <taxon>Ciliophora</taxon>
        <taxon>Intramacronucleata</taxon>
        <taxon>Oligohymenophorea</taxon>
        <taxon>Hymenostomatida</taxon>
        <taxon>Ophryoglenina</taxon>
        <taxon>Ichthyophthirius</taxon>
    </lineage>
</organism>
<dbReference type="PROSITE" id="PS50082">
    <property type="entry name" value="WD_REPEATS_2"/>
    <property type="match status" value="1"/>
</dbReference>
<keyword evidence="3" id="KW-0328">Glycosyltransferase</keyword>
<keyword evidence="3" id="KW-0378">Hydrolase</keyword>
<feature type="coiled-coil region" evidence="2">
    <location>
        <begin position="715"/>
        <end position="1024"/>
    </location>
</feature>
<keyword evidence="1" id="KW-0853">WD repeat</keyword>
<dbReference type="PANTHER" id="PTHR32215:SF0">
    <property type="entry name" value="CILIA- AND FLAGELLA-ASSOCIATED PROTEIN 57"/>
    <property type="match status" value="1"/>
</dbReference>
<name>G0QK94_ICHMU</name>